<dbReference type="EMBL" id="FPJO01000035">
    <property type="protein sequence ID" value="SFY43266.1"/>
    <property type="molecule type" value="Genomic_DNA"/>
</dbReference>
<dbReference type="Pfam" id="PF13560">
    <property type="entry name" value="HTH_31"/>
    <property type="match status" value="1"/>
</dbReference>
<dbReference type="AlphaFoldDB" id="A0A1K2F6V6"/>
<dbReference type="InterPro" id="IPR027417">
    <property type="entry name" value="P-loop_NTPase"/>
</dbReference>
<accession>A0A1K2F6V6</accession>
<evidence type="ECO:0000256" key="1">
    <source>
        <dbReference type="SAM" id="MobiDB-lite"/>
    </source>
</evidence>
<dbReference type="Gene3D" id="1.10.260.40">
    <property type="entry name" value="lambda repressor-like DNA-binding domains"/>
    <property type="match status" value="1"/>
</dbReference>
<dbReference type="PROSITE" id="PS50943">
    <property type="entry name" value="HTH_CROC1"/>
    <property type="match status" value="1"/>
</dbReference>
<dbReference type="Proteomes" id="UP000181909">
    <property type="component" value="Unassembled WGS sequence"/>
</dbReference>
<evidence type="ECO:0000259" key="2">
    <source>
        <dbReference type="PROSITE" id="PS50943"/>
    </source>
</evidence>
<dbReference type="SUPFAM" id="SSF47413">
    <property type="entry name" value="lambda repressor-like DNA-binding domains"/>
    <property type="match status" value="1"/>
</dbReference>
<dbReference type="SUPFAM" id="SSF52540">
    <property type="entry name" value="P-loop containing nucleoside triphosphate hydrolases"/>
    <property type="match status" value="1"/>
</dbReference>
<protein>
    <submittedName>
        <fullName evidence="3">NACHT domain-containing protein</fullName>
    </submittedName>
</protein>
<name>A0A1K2F6V6_STRAR</name>
<feature type="domain" description="HTH cro/C1-type" evidence="2">
    <location>
        <begin position="31"/>
        <end position="86"/>
    </location>
</feature>
<gene>
    <name evidence="3" type="ORF">SAMN02787144_103518</name>
</gene>
<dbReference type="Pfam" id="PF05729">
    <property type="entry name" value="NACHT"/>
    <property type="match status" value="1"/>
</dbReference>
<dbReference type="InterPro" id="IPR001387">
    <property type="entry name" value="Cro/C1-type_HTH"/>
</dbReference>
<dbReference type="Gene3D" id="3.40.50.300">
    <property type="entry name" value="P-loop containing nucleotide triphosphate hydrolases"/>
    <property type="match status" value="1"/>
</dbReference>
<dbReference type="InterPro" id="IPR007111">
    <property type="entry name" value="NACHT_NTPase"/>
</dbReference>
<dbReference type="GO" id="GO:0003677">
    <property type="term" value="F:DNA binding"/>
    <property type="evidence" value="ECO:0007669"/>
    <property type="project" value="InterPro"/>
</dbReference>
<evidence type="ECO:0000313" key="4">
    <source>
        <dbReference type="Proteomes" id="UP000181909"/>
    </source>
</evidence>
<evidence type="ECO:0000313" key="3">
    <source>
        <dbReference type="EMBL" id="SFY43266.1"/>
    </source>
</evidence>
<sequence length="460" mass="50570">MCDRSSRYARSSRNIRRKWEPRVTNELGTLLRQLRRRARLTQEQLAERSQVSVSTIRRLETGKSTDHRLRTLHLLAEALEVEAEERQRLTAILDGAQPGPAGRREEPVPTAPLPVAPAEPPAGAIADAAASLAREVRRRWQCEEKHRRVHDPFPLPVRHQPAPVDLMDRPENIQRLQPGAVPRDLDLSGELRSVVGTYRSVESQRLVILGRAGSGKSVLAIKFVLDLLAAPVSSVQVPVIFSIGSWDPTTTTLRDILVNHLLRDHPHLAHRTSDRTTLAAALVDADLVLPVLDGLDELAEALRGPALEALNATSLPLVLTSRRDEYAQAVREVHAPLVWAACIELTDLTVEDLAAYLPRTDRLAASPGGQGDAGLWDAVLERLRVHDTPASVRPDWPSGSSRRSKPPWTSPPRLRRSGCCPSTVLRRSGSSSCSFRQSLSDAPLAGTSWSACSSRFCPGQ</sequence>
<proteinExistence type="predicted"/>
<dbReference type="InterPro" id="IPR010982">
    <property type="entry name" value="Lambda_DNA-bd_dom_sf"/>
</dbReference>
<dbReference type="CDD" id="cd00093">
    <property type="entry name" value="HTH_XRE"/>
    <property type="match status" value="1"/>
</dbReference>
<organism evidence="3 4">
    <name type="scientific">Streptomyces atratus</name>
    <dbReference type="NCBI Taxonomy" id="1893"/>
    <lineage>
        <taxon>Bacteria</taxon>
        <taxon>Bacillati</taxon>
        <taxon>Actinomycetota</taxon>
        <taxon>Actinomycetes</taxon>
        <taxon>Kitasatosporales</taxon>
        <taxon>Streptomycetaceae</taxon>
        <taxon>Streptomyces</taxon>
    </lineage>
</organism>
<feature type="region of interest" description="Disordered" evidence="1">
    <location>
        <begin position="390"/>
        <end position="416"/>
    </location>
</feature>
<dbReference type="STRING" id="1893.SAMN02787144_103518"/>
<reference evidence="3 4" key="1">
    <citation type="submission" date="2016-11" db="EMBL/GenBank/DDBJ databases">
        <authorList>
            <person name="Jaros S."/>
            <person name="Januszkiewicz K."/>
            <person name="Wedrychowicz H."/>
        </authorList>
    </citation>
    <scope>NUCLEOTIDE SEQUENCE [LARGE SCALE GENOMIC DNA]</scope>
    <source>
        <strain evidence="3 4">OK807</strain>
    </source>
</reference>
<dbReference type="SMART" id="SM00530">
    <property type="entry name" value="HTH_XRE"/>
    <property type="match status" value="1"/>
</dbReference>